<dbReference type="InterPro" id="IPR036259">
    <property type="entry name" value="MFS_trans_sf"/>
</dbReference>
<name>A0A9W9D1U9_9PEZI</name>
<dbReference type="PROSITE" id="PS50850">
    <property type="entry name" value="MFS"/>
    <property type="match status" value="1"/>
</dbReference>
<keyword evidence="3 7" id="KW-0812">Transmembrane</keyword>
<accession>A0A9W9D1U9</accession>
<dbReference type="InterPro" id="IPR020846">
    <property type="entry name" value="MFS_dom"/>
</dbReference>
<evidence type="ECO:0000256" key="2">
    <source>
        <dbReference type="ARBA" id="ARBA00022448"/>
    </source>
</evidence>
<keyword evidence="10" id="KW-1185">Reference proteome</keyword>
<feature type="region of interest" description="Disordered" evidence="6">
    <location>
        <begin position="1"/>
        <end position="84"/>
    </location>
</feature>
<feature type="transmembrane region" description="Helical" evidence="7">
    <location>
        <begin position="220"/>
        <end position="239"/>
    </location>
</feature>
<comment type="caution">
    <text evidence="9">The sequence shown here is derived from an EMBL/GenBank/DDBJ whole genome shotgun (WGS) entry which is preliminary data.</text>
</comment>
<dbReference type="Gene3D" id="1.20.1250.20">
    <property type="entry name" value="MFS general substrate transporter like domains"/>
    <property type="match status" value="1"/>
</dbReference>
<comment type="subcellular location">
    <subcellularLocation>
        <location evidence="1">Membrane</location>
        <topology evidence="1">Multi-pass membrane protein</topology>
    </subcellularLocation>
</comment>
<evidence type="ECO:0000313" key="10">
    <source>
        <dbReference type="Proteomes" id="UP001140453"/>
    </source>
</evidence>
<evidence type="ECO:0000259" key="8">
    <source>
        <dbReference type="PROSITE" id="PS50850"/>
    </source>
</evidence>
<keyword evidence="5 7" id="KW-0472">Membrane</keyword>
<dbReference type="InterPro" id="IPR011701">
    <property type="entry name" value="MFS"/>
</dbReference>
<dbReference type="Gene3D" id="1.20.1720.10">
    <property type="entry name" value="Multidrug resistance protein D"/>
    <property type="match status" value="1"/>
</dbReference>
<evidence type="ECO:0000256" key="7">
    <source>
        <dbReference type="SAM" id="Phobius"/>
    </source>
</evidence>
<feature type="transmembrane region" description="Helical" evidence="7">
    <location>
        <begin position="367"/>
        <end position="387"/>
    </location>
</feature>
<dbReference type="EMBL" id="JAPEVB010000001">
    <property type="protein sequence ID" value="KAJ4397398.1"/>
    <property type="molecule type" value="Genomic_DNA"/>
</dbReference>
<evidence type="ECO:0000313" key="9">
    <source>
        <dbReference type="EMBL" id="KAJ4397398.1"/>
    </source>
</evidence>
<sequence length="569" mass="61926">MAPKPDRQSSTAEPVAETEDSLAETEKPKAQDLTTTPDDLAADVIEAKERLSNGTELHTGSTTARNSEEKSTNTRNHGPAEGAVHSVIPRASKKVIILLVACAGVFSPMTSAIYLPALTSIANDLNVQTSYVNLSITTYQIFQGLAPAFIASFSDNHGRRPAYIVTFSIYMAANLALALQNNFAALMVLRCLQSAGSSATIALGAATVSDLVTRAERGTWLGYTTLGISLGPALGPVIGGLLNEYLGWHSIFWFLLITSGIVTVLMICILPETGRAVVGNNTVQPKKWNYSVLQWWRVRNGRPLNGGEYFEEDRSTIQIPKKRVNPLSSLLILFEREGGITLGFGALFFAGYFMVMTTLSEQLTERFGFSSVITGLCYLPLGFGSLISRWSAGKLFDLNFRRHARLIGQPLDLNRQQAIEIFPIERIRLEVCLPMVYVSCGTVLAYAWTMETNASLAGIEVSLFFLGLFFSGVQQGLNTLVVDTHSDIPATATAANNLFRCLVSAGGTAVAPFMINKIGIGLMGVFISAVWLCFSPLLWLVMLRGKKWREEDKAKQQSKEAKTTDGQAV</sequence>
<keyword evidence="2" id="KW-0813">Transport</keyword>
<feature type="transmembrane region" description="Helical" evidence="7">
    <location>
        <begin position="521"/>
        <end position="543"/>
    </location>
</feature>
<dbReference type="SUPFAM" id="SSF103473">
    <property type="entry name" value="MFS general substrate transporter"/>
    <property type="match status" value="1"/>
</dbReference>
<feature type="transmembrane region" description="Helical" evidence="7">
    <location>
        <begin position="251"/>
        <end position="270"/>
    </location>
</feature>
<dbReference type="PANTHER" id="PTHR23502:SF51">
    <property type="entry name" value="QUINIDINE RESISTANCE PROTEIN 1-RELATED"/>
    <property type="match status" value="1"/>
</dbReference>
<evidence type="ECO:0000256" key="4">
    <source>
        <dbReference type="ARBA" id="ARBA00022989"/>
    </source>
</evidence>
<organism evidence="9 10">
    <name type="scientific">Gnomoniopsis smithogilvyi</name>
    <dbReference type="NCBI Taxonomy" id="1191159"/>
    <lineage>
        <taxon>Eukaryota</taxon>
        <taxon>Fungi</taxon>
        <taxon>Dikarya</taxon>
        <taxon>Ascomycota</taxon>
        <taxon>Pezizomycotina</taxon>
        <taxon>Sordariomycetes</taxon>
        <taxon>Sordariomycetidae</taxon>
        <taxon>Diaporthales</taxon>
        <taxon>Gnomoniaceae</taxon>
        <taxon>Gnomoniopsis</taxon>
    </lineage>
</organism>
<dbReference type="PANTHER" id="PTHR23502">
    <property type="entry name" value="MAJOR FACILITATOR SUPERFAMILY"/>
    <property type="match status" value="1"/>
</dbReference>
<evidence type="ECO:0000256" key="1">
    <source>
        <dbReference type="ARBA" id="ARBA00004141"/>
    </source>
</evidence>
<evidence type="ECO:0000256" key="6">
    <source>
        <dbReference type="SAM" id="MobiDB-lite"/>
    </source>
</evidence>
<evidence type="ECO:0000256" key="5">
    <source>
        <dbReference type="ARBA" id="ARBA00023136"/>
    </source>
</evidence>
<dbReference type="GO" id="GO:0022857">
    <property type="term" value="F:transmembrane transporter activity"/>
    <property type="evidence" value="ECO:0007669"/>
    <property type="project" value="InterPro"/>
</dbReference>
<protein>
    <recommendedName>
        <fullName evidence="8">Major facilitator superfamily (MFS) profile domain-containing protein</fullName>
    </recommendedName>
</protein>
<dbReference type="OrthoDB" id="440553at2759"/>
<dbReference type="Proteomes" id="UP001140453">
    <property type="component" value="Unassembled WGS sequence"/>
</dbReference>
<reference evidence="9" key="1">
    <citation type="submission" date="2022-10" db="EMBL/GenBank/DDBJ databases">
        <title>Tapping the CABI collections for fungal endophytes: first genome assemblies for Collariella, Neodidymelliopsis, Ascochyta clinopodiicola, Didymella pomorum, Didymosphaeria variabile, Neocosmospora piperis and Neocucurbitaria cava.</title>
        <authorList>
            <person name="Hill R."/>
        </authorList>
    </citation>
    <scope>NUCLEOTIDE SEQUENCE</scope>
    <source>
        <strain evidence="9">IMI 355082</strain>
    </source>
</reference>
<feature type="domain" description="Major facilitator superfamily (MFS) profile" evidence="8">
    <location>
        <begin position="96"/>
        <end position="547"/>
    </location>
</feature>
<feature type="compositionally biased region" description="Low complexity" evidence="6">
    <location>
        <begin position="32"/>
        <end position="43"/>
    </location>
</feature>
<proteinExistence type="predicted"/>
<feature type="compositionally biased region" description="Polar residues" evidence="6">
    <location>
        <begin position="52"/>
        <end position="65"/>
    </location>
</feature>
<gene>
    <name evidence="9" type="ORF">N0V93_001625</name>
</gene>
<dbReference type="GO" id="GO:0005886">
    <property type="term" value="C:plasma membrane"/>
    <property type="evidence" value="ECO:0007669"/>
    <property type="project" value="TreeGrafter"/>
</dbReference>
<evidence type="ECO:0000256" key="3">
    <source>
        <dbReference type="ARBA" id="ARBA00022692"/>
    </source>
</evidence>
<keyword evidence="4 7" id="KW-1133">Transmembrane helix</keyword>
<feature type="transmembrane region" description="Helical" evidence="7">
    <location>
        <begin position="95"/>
        <end position="118"/>
    </location>
</feature>
<feature type="transmembrane region" description="Helical" evidence="7">
    <location>
        <begin position="454"/>
        <end position="473"/>
    </location>
</feature>
<dbReference type="AlphaFoldDB" id="A0A9W9D1U9"/>
<dbReference type="FunFam" id="1.20.1720.10:FF:000009">
    <property type="entry name" value="MFS multidrug transporter"/>
    <property type="match status" value="1"/>
</dbReference>
<dbReference type="Pfam" id="PF07690">
    <property type="entry name" value="MFS_1"/>
    <property type="match status" value="1"/>
</dbReference>
<feature type="transmembrane region" description="Helical" evidence="7">
    <location>
        <begin position="162"/>
        <end position="179"/>
    </location>
</feature>
<feature type="transmembrane region" description="Helical" evidence="7">
    <location>
        <begin position="130"/>
        <end position="150"/>
    </location>
</feature>
<feature type="transmembrane region" description="Helical" evidence="7">
    <location>
        <begin position="185"/>
        <end position="208"/>
    </location>
</feature>
<feature type="transmembrane region" description="Helical" evidence="7">
    <location>
        <begin position="338"/>
        <end position="355"/>
    </location>
</feature>